<sequence length="115" mass="11934">MSDHEPADGHDDDAGGYTGPATITVGGRRPVEANVQLIGHFDPIAGRYQWQGRIRGLAVVSDPADPPVAEGTEVRISTPHGAGEGTLSAEDAFGGHVVRGVSAPPFAQLPDDVDR</sequence>
<proteinExistence type="predicted"/>
<evidence type="ECO:0000313" key="3">
    <source>
        <dbReference type="EMBL" id="WUM19320.1"/>
    </source>
</evidence>
<evidence type="ECO:0000313" key="4">
    <source>
        <dbReference type="Proteomes" id="UP001432128"/>
    </source>
</evidence>
<name>A0AAU4K015_9NOCA</name>
<organism evidence="3 4">
    <name type="scientific">Williamsia herbipolensis</name>
    <dbReference type="NCBI Taxonomy" id="1603258"/>
    <lineage>
        <taxon>Bacteria</taxon>
        <taxon>Bacillati</taxon>
        <taxon>Actinomycetota</taxon>
        <taxon>Actinomycetes</taxon>
        <taxon>Mycobacteriales</taxon>
        <taxon>Nocardiaceae</taxon>
        <taxon>Williamsia</taxon>
    </lineage>
</organism>
<dbReference type="Pfam" id="PF16170">
    <property type="entry name" value="DUF4873"/>
    <property type="match status" value="1"/>
</dbReference>
<dbReference type="InterPro" id="IPR032371">
    <property type="entry name" value="DUF4873"/>
</dbReference>
<evidence type="ECO:0000256" key="1">
    <source>
        <dbReference type="SAM" id="MobiDB-lite"/>
    </source>
</evidence>
<feature type="region of interest" description="Disordered" evidence="1">
    <location>
        <begin position="1"/>
        <end position="25"/>
    </location>
</feature>
<feature type="compositionally biased region" description="Basic and acidic residues" evidence="1">
    <location>
        <begin position="1"/>
        <end position="13"/>
    </location>
</feature>
<evidence type="ECO:0000259" key="2">
    <source>
        <dbReference type="Pfam" id="PF16170"/>
    </source>
</evidence>
<gene>
    <name evidence="3" type="ORF">OG579_16665</name>
</gene>
<keyword evidence="4" id="KW-1185">Reference proteome</keyword>
<protein>
    <submittedName>
        <fullName evidence="3">DUF4873 domain-containing protein</fullName>
    </submittedName>
</protein>
<dbReference type="KEGG" id="whr:OG579_16665"/>
<feature type="domain" description="DUF4873" evidence="2">
    <location>
        <begin position="16"/>
        <end position="107"/>
    </location>
</feature>
<dbReference type="RefSeq" id="WP_328856837.1">
    <property type="nucleotide sequence ID" value="NZ_CP108021.1"/>
</dbReference>
<dbReference type="Proteomes" id="UP001432128">
    <property type="component" value="Chromosome"/>
</dbReference>
<reference evidence="3 4" key="1">
    <citation type="submission" date="2022-10" db="EMBL/GenBank/DDBJ databases">
        <title>The complete genomes of actinobacterial strains from the NBC collection.</title>
        <authorList>
            <person name="Joergensen T.S."/>
            <person name="Alvarez Arevalo M."/>
            <person name="Sterndorff E.B."/>
            <person name="Faurdal D."/>
            <person name="Vuksanovic O."/>
            <person name="Mourched A.-S."/>
            <person name="Charusanti P."/>
            <person name="Shaw S."/>
            <person name="Blin K."/>
            <person name="Weber T."/>
        </authorList>
    </citation>
    <scope>NUCLEOTIDE SEQUENCE [LARGE SCALE GENOMIC DNA]</scope>
    <source>
        <strain evidence="3 4">NBC_00319</strain>
    </source>
</reference>
<accession>A0AAU4K015</accession>
<dbReference type="AlphaFoldDB" id="A0AAU4K015"/>
<dbReference type="EMBL" id="CP108021">
    <property type="protein sequence ID" value="WUM19320.1"/>
    <property type="molecule type" value="Genomic_DNA"/>
</dbReference>